<reference evidence="1" key="1">
    <citation type="journal article" date="2020" name="mSystems">
        <title>Genome- and Community-Level Interaction Insights into Carbon Utilization and Element Cycling Functions of Hydrothermarchaeota in Hydrothermal Sediment.</title>
        <authorList>
            <person name="Zhou Z."/>
            <person name="Liu Y."/>
            <person name="Xu W."/>
            <person name="Pan J."/>
            <person name="Luo Z.H."/>
            <person name="Li M."/>
        </authorList>
    </citation>
    <scope>NUCLEOTIDE SEQUENCE [LARGE SCALE GENOMIC DNA]</scope>
    <source>
        <strain evidence="1">HyVt-102</strain>
    </source>
</reference>
<organism evidence="1">
    <name type="scientific">candidate division WOR-3 bacterium</name>
    <dbReference type="NCBI Taxonomy" id="2052148"/>
    <lineage>
        <taxon>Bacteria</taxon>
        <taxon>Bacteria division WOR-3</taxon>
    </lineage>
</organism>
<protein>
    <submittedName>
        <fullName evidence="1">Uncharacterized protein</fullName>
    </submittedName>
</protein>
<comment type="caution">
    <text evidence="1">The sequence shown here is derived from an EMBL/GenBank/DDBJ whole genome shotgun (WGS) entry which is preliminary data.</text>
</comment>
<proteinExistence type="predicted"/>
<dbReference type="SUPFAM" id="SSF63825">
    <property type="entry name" value="YWTD domain"/>
    <property type="match status" value="1"/>
</dbReference>
<dbReference type="Gene3D" id="2.60.40.10">
    <property type="entry name" value="Immunoglobulins"/>
    <property type="match status" value="1"/>
</dbReference>
<dbReference type="EMBL" id="DQWE01000102">
    <property type="protein sequence ID" value="HDI82606.1"/>
    <property type="molecule type" value="Genomic_DNA"/>
</dbReference>
<accession>A0A7C0VBD8</accession>
<sequence length="2265" mass="254743">MDYKDVMGDIIIKLHVFHKGHNIGSRSKGISILYPPVQCSLSVPDSFDYLGDNYFTAYIIREGSYIPPGILKVTGKDYVDSVVIDTFLFVQETSFVFNFRPSKWHNNDYIKAVYTYGEQKAISQKNVLMGGAFILKEPFPMNPGGQDVLPGDTLGFLEIVNGYGRLKNIPVEAILFIDSVCIDTLYDSININPGEVETLKFKVYIDTTLAEKELTYGYGVRCMDIDIFRKGYRNLYVKGAFARFVLPAGDTFSINDSLWIKIVNPVKKTSVVNVIQTMLSKDGRNFNLGGVGEITIPGRDSVVLKKKIPEIVEGEYILNVDAFSLVGESNIFDYYNGVEVFIDGITGGINVSTPKDYYRIREYIPFRSFYQNGDFGLSGVETLKVYTKTDTMGIFPADEPCQFYGVHYGGNGVVLDATYTLVGIFPPEKKKRISHTKGDFMVLLAEDEFHHIWGYDGMSMCEYENVDRVVKGFRIDSTSVGEVCDMEVKNGVIYLCSPDSGKIYKFSTNDGNMIGKINPHAEITLVKGFGIREDGNLLILDNNRIIEISPEGDSLLTIGIPDSVQPIEMEYYSGSIYLLLPDKVLLFNGLGWESFALEDSGTYISMDLSSEGKVGLVYEKNGEYYLSLYGSDHSFETECMIRTGGNGFYAHCFHKRDIYVLAWSYPEFDVYREFGRDYGVILLCPFNEYFSYMLMGYTSDDEVNSGEIEYRVGSFEDFRADNLVPLEYVIGDTALPYQWVILRGDYQDSPVFRELNFRLKVFDAADTIVYIDTIPLSLQPSGSFSISDTIKDSLPPGNYSISGSIVTDSGQMVTRDIKHFWVVDNGLNLVMKIDKEMGSQGDSFHVSVICVNADTLPYDSVRLKVFDDSTYIDTLLSIGANGSDSFQLSIYPDSSEEITSMAILPSGDTLLQKKQIVLIESGLSCDLVTSGYFGMEGLETFTEIQNFSTVGKEISVIRSFSEDTLIDTVYIEGKDTYVFVDTFYSLYSDTFRVEIHWKGRCFTFSKYERFGIDGEVCMDSYIQVPSSNAECNSVVKNKGLFPLEFRAVYALFPSDKKGIFRPMLRRKFDDIDGFEKRILSSGGDTSVFYITLPPGISDTIHPIFGEKSPGQYTLKAFLFAESTGLFLDSLSSSVTVVPESRLSIDTVIIPDKSSDTLLPVQVVLKNSSMDPSGGVVSLSTGSYYREKDFEILPDSEDTIVFNMFTPIPEGNFTLEVEIKGIDAKEMVASFKPIIVFDSLPSVYTTSNGKGCFFIRLRNTGNGEGERVLKMEWADVVNLENYINIPIGRDTFFIDSFPVPEDMPGGIYYCRLSVLNDGFPEVDTFIPVYVDGIRITAWDSLDRAIYLPGDTVHLYVKLMNHSTWGGNLYSQINHGGEIIDTTFILCGGDSGVTLYGDTLRLAPGGYYLLSPEECSYDSVRVTFTGDSVSVFFRTDTVPGGGVWTKVDTTVYYPADNWLQFLIRNRTSSEGFIERFEYNSGADTTVGDTFIRQVQCIEYTFPAGDKTGKASWGIFHPDGRGVILDERFIYISDAPVKVYTDRGRYADGDTVHAWVIYNATGDRFVYTVNLTDTIINDSFTIQTDTTVFSFRIPENTLSGTYNIAWQLKREIVKQYPEKGEVWRLEIDADTVVYNGEHPFDVSGLTVYFKQVKIEKEDYIAGDTAGIWMEIFSNRDIEPELEVALSGASTRKFSISLQESIPNYFNVDYPLNTGKRGRHTINLSLVKDSTNLAGRILHVNILVPDTVPPLLSIIRIPENTYRSNGYYEVFGVVSDPESTGTPIKDTLYWRIASEGGGYWYGVIPSEVHGDTHIYRIPHQPRGTHIEFYISATDSFRNTARTETEDFWVLQAMRVSWRVAGYNLNGDGVLRWSSPLEIIYSHGWITGDSILLLDEIASRIVPQFEPAFLESIMLNLKGLGDSIYVYIHNVENGCPGDVTDSFRFPADTGWSTYPISTTIPEEGIFVGIRSDDSLWIYTDGFGTGINTYVDTGGGWVQGTEGEAHVGGYVRYIPSSKGPGRIVSYDLYRKEDTNWILIKEGMTDTAYTDTGLIENREYTYRIATILDNPPDTFFSVERHVFIDLTPPVMDTQYVKNGDTLEFHIILNDTSGIHSCSLHVLLDSIMQAGYNSVSGDEYIFRFYYEGDTLAYYFTAFDGSYLGNQARYPDSGWYVWRNPTGINRLPERTFIDRIPSLTTGVLKIRFGLAKEGYVNIQVYDLTGRCVETIVNRKMGRGYYNIARSFYSHPDGVYFVKMKVGEISRMEKIIRLR</sequence>
<gene>
    <name evidence="1" type="ORF">ENF18_02300</name>
</gene>
<dbReference type="InterPro" id="IPR013783">
    <property type="entry name" value="Ig-like_fold"/>
</dbReference>
<name>A0A7C0VBD8_UNCW3</name>
<dbReference type="Proteomes" id="UP000885847">
    <property type="component" value="Unassembled WGS sequence"/>
</dbReference>
<evidence type="ECO:0000313" key="1">
    <source>
        <dbReference type="EMBL" id="HDI82606.1"/>
    </source>
</evidence>